<evidence type="ECO:0000256" key="1">
    <source>
        <dbReference type="ARBA" id="ARBA00004241"/>
    </source>
</evidence>
<evidence type="ECO:0000256" key="3">
    <source>
        <dbReference type="ARBA" id="ARBA00022452"/>
    </source>
</evidence>
<protein>
    <recommendedName>
        <fullName evidence="8">Trimeric autotransporter adhesin YadA-like C-terminal membrane anchor domain-containing protein</fullName>
    </recommendedName>
</protein>
<dbReference type="InterPro" id="IPR005594">
    <property type="entry name" value="YadA_C"/>
</dbReference>
<evidence type="ECO:0000256" key="5">
    <source>
        <dbReference type="ARBA" id="ARBA00022729"/>
    </source>
</evidence>
<dbReference type="Gene3D" id="3.30.1300.30">
    <property type="entry name" value="GSPII I/J protein-like"/>
    <property type="match status" value="1"/>
</dbReference>
<keyword evidence="6" id="KW-0472">Membrane</keyword>
<keyword evidence="5" id="KW-0732">Signal</keyword>
<accession>A0A0D0LZR6</accession>
<evidence type="ECO:0000256" key="2">
    <source>
        <dbReference type="ARBA" id="ARBA00004442"/>
    </source>
</evidence>
<keyword evidence="3" id="KW-1134">Transmembrane beta strand</keyword>
<dbReference type="GO" id="GO:0009986">
    <property type="term" value="C:cell surface"/>
    <property type="evidence" value="ECO:0007669"/>
    <property type="project" value="UniProtKB-SubCell"/>
</dbReference>
<evidence type="ECO:0000259" key="8">
    <source>
        <dbReference type="Pfam" id="PF03895"/>
    </source>
</evidence>
<keyword evidence="4" id="KW-0812">Transmembrane</keyword>
<name>A0A0D0LZR6_VARPD</name>
<feature type="domain" description="Trimeric autotransporter adhesin YadA-like C-terminal membrane anchor" evidence="8">
    <location>
        <begin position="5"/>
        <end position="64"/>
    </location>
</feature>
<dbReference type="EMBL" id="JXQQ01000011">
    <property type="protein sequence ID" value="KIQ34878.1"/>
    <property type="molecule type" value="Genomic_DNA"/>
</dbReference>
<dbReference type="SUPFAM" id="SSF54523">
    <property type="entry name" value="Pili subunits"/>
    <property type="match status" value="1"/>
</dbReference>
<evidence type="ECO:0000256" key="6">
    <source>
        <dbReference type="ARBA" id="ARBA00023136"/>
    </source>
</evidence>
<proteinExistence type="predicted"/>
<evidence type="ECO:0000313" key="10">
    <source>
        <dbReference type="Proteomes" id="UP000032067"/>
    </source>
</evidence>
<evidence type="ECO:0000313" key="9">
    <source>
        <dbReference type="EMBL" id="KIQ34878.1"/>
    </source>
</evidence>
<dbReference type="AlphaFoldDB" id="A0A0D0LZR6"/>
<gene>
    <name evidence="9" type="ORF">RT97_06415</name>
</gene>
<comment type="caution">
    <text evidence="9">The sequence shown here is derived from an EMBL/GenBank/DDBJ whole genome shotgun (WGS) entry which is preliminary data.</text>
</comment>
<reference evidence="9 10" key="1">
    <citation type="submission" date="2014-12" db="EMBL/GenBank/DDBJ databases">
        <title>16Stimator: statistical estimation of ribosomal gene copy numbers from draft genome assemblies.</title>
        <authorList>
            <person name="Perisin M.A."/>
            <person name="Vetter M."/>
            <person name="Gilbert J.A."/>
            <person name="Bergelson J."/>
        </authorList>
    </citation>
    <scope>NUCLEOTIDE SEQUENCE [LARGE SCALE GENOMIC DNA]</scope>
    <source>
        <strain evidence="9 10">MEDvA23</strain>
    </source>
</reference>
<evidence type="ECO:0000256" key="4">
    <source>
        <dbReference type="ARBA" id="ARBA00022692"/>
    </source>
</evidence>
<evidence type="ECO:0000256" key="7">
    <source>
        <dbReference type="ARBA" id="ARBA00023237"/>
    </source>
</evidence>
<dbReference type="GO" id="GO:0009279">
    <property type="term" value="C:cell outer membrane"/>
    <property type="evidence" value="ECO:0007669"/>
    <property type="project" value="UniProtKB-SubCell"/>
</dbReference>
<dbReference type="InterPro" id="IPR045584">
    <property type="entry name" value="Pilin-like"/>
</dbReference>
<dbReference type="Proteomes" id="UP000032067">
    <property type="component" value="Unassembled WGS sequence"/>
</dbReference>
<sequence length="64" mass="6737">MSSLPQAMTPGKTLMSLGVGHYAGYGALAVGFSQRSESGSWVYKVNGSFSGQKFNLGVGVGYEW</sequence>
<dbReference type="Pfam" id="PF03895">
    <property type="entry name" value="YadA_anchor"/>
    <property type="match status" value="1"/>
</dbReference>
<organism evidence="9 10">
    <name type="scientific">Variovorax paradoxus</name>
    <dbReference type="NCBI Taxonomy" id="34073"/>
    <lineage>
        <taxon>Bacteria</taxon>
        <taxon>Pseudomonadati</taxon>
        <taxon>Pseudomonadota</taxon>
        <taxon>Betaproteobacteria</taxon>
        <taxon>Burkholderiales</taxon>
        <taxon>Comamonadaceae</taxon>
        <taxon>Variovorax</taxon>
    </lineage>
</organism>
<comment type="subcellular location">
    <subcellularLocation>
        <location evidence="2">Cell outer membrane</location>
    </subcellularLocation>
    <subcellularLocation>
        <location evidence="1">Cell surface</location>
    </subcellularLocation>
</comment>
<keyword evidence="7" id="KW-0998">Cell outer membrane</keyword>